<reference evidence="1 2" key="1">
    <citation type="journal article" date="2016" name="Mol. Biol. Evol.">
        <title>Comparative Genomics of Early-Diverging Mushroom-Forming Fungi Provides Insights into the Origins of Lignocellulose Decay Capabilities.</title>
        <authorList>
            <person name="Nagy L.G."/>
            <person name="Riley R."/>
            <person name="Tritt A."/>
            <person name="Adam C."/>
            <person name="Daum C."/>
            <person name="Floudas D."/>
            <person name="Sun H."/>
            <person name="Yadav J.S."/>
            <person name="Pangilinan J."/>
            <person name="Larsson K.H."/>
            <person name="Matsuura K."/>
            <person name="Barry K."/>
            <person name="Labutti K."/>
            <person name="Kuo R."/>
            <person name="Ohm R.A."/>
            <person name="Bhattacharya S.S."/>
            <person name="Shirouzu T."/>
            <person name="Yoshinaga Y."/>
            <person name="Martin F.M."/>
            <person name="Grigoriev I.V."/>
            <person name="Hibbett D.S."/>
        </authorList>
    </citation>
    <scope>NUCLEOTIDE SEQUENCE [LARGE SCALE GENOMIC DNA]</scope>
    <source>
        <strain evidence="1 2">L-15889</strain>
    </source>
</reference>
<accession>A0A165M4V3</accession>
<organism evidence="1 2">
    <name type="scientific">Daedalea quercina L-15889</name>
    <dbReference type="NCBI Taxonomy" id="1314783"/>
    <lineage>
        <taxon>Eukaryota</taxon>
        <taxon>Fungi</taxon>
        <taxon>Dikarya</taxon>
        <taxon>Basidiomycota</taxon>
        <taxon>Agaricomycotina</taxon>
        <taxon>Agaricomycetes</taxon>
        <taxon>Polyporales</taxon>
        <taxon>Fomitopsis</taxon>
    </lineage>
</organism>
<evidence type="ECO:0000313" key="2">
    <source>
        <dbReference type="Proteomes" id="UP000076727"/>
    </source>
</evidence>
<proteinExistence type="predicted"/>
<evidence type="ECO:0000313" key="1">
    <source>
        <dbReference type="EMBL" id="KZT65235.1"/>
    </source>
</evidence>
<name>A0A165M4V3_9APHY</name>
<gene>
    <name evidence="1" type="ORF">DAEQUDRAFT_536249</name>
</gene>
<dbReference type="Proteomes" id="UP000076727">
    <property type="component" value="Unassembled WGS sequence"/>
</dbReference>
<protein>
    <submittedName>
        <fullName evidence="1">Uncharacterized protein</fullName>
    </submittedName>
</protein>
<keyword evidence="2" id="KW-1185">Reference proteome</keyword>
<dbReference type="AlphaFoldDB" id="A0A165M4V3"/>
<sequence length="207" mass="22657">MQHLRWLLPPRSPVLYHPPPSVAGTLRLSASRVQPSSGLLTSLAGSPLLRYRNSLQAALPSEYHASSARLSPFRAVLPIDRFPSVALPSLCSHALHPLVTAKPHGPISVLAARKSRPGLIRQAREICLACHSVQLANRMIECMPAREAYGEAHRVQAGTGILVHTRIPRARCGRAYKSWGSARPTSTPVLKLYIEGPHQARTPSYRL</sequence>
<dbReference type="EMBL" id="KV429109">
    <property type="protein sequence ID" value="KZT65235.1"/>
    <property type="molecule type" value="Genomic_DNA"/>
</dbReference>